<proteinExistence type="predicted"/>
<evidence type="ECO:0000259" key="7">
    <source>
        <dbReference type="Pfam" id="PF13396"/>
    </source>
</evidence>
<accession>A0A7W9HTG3</accession>
<dbReference type="AlphaFoldDB" id="A0A7W9HTG3"/>
<dbReference type="GO" id="GO:0005886">
    <property type="term" value="C:plasma membrane"/>
    <property type="evidence" value="ECO:0007669"/>
    <property type="project" value="UniProtKB-SubCell"/>
</dbReference>
<dbReference type="Pfam" id="PF13396">
    <property type="entry name" value="PLDc_N"/>
    <property type="match status" value="1"/>
</dbReference>
<keyword evidence="9" id="KW-1185">Reference proteome</keyword>
<feature type="transmembrane region" description="Helical" evidence="6">
    <location>
        <begin position="55"/>
        <end position="74"/>
    </location>
</feature>
<feature type="transmembrane region" description="Helical" evidence="6">
    <location>
        <begin position="20"/>
        <end position="43"/>
    </location>
</feature>
<evidence type="ECO:0000313" key="9">
    <source>
        <dbReference type="Proteomes" id="UP000552097"/>
    </source>
</evidence>
<evidence type="ECO:0000256" key="1">
    <source>
        <dbReference type="ARBA" id="ARBA00004651"/>
    </source>
</evidence>
<name>A0A7W9HTG3_9PSEU</name>
<keyword evidence="5 6" id="KW-0472">Membrane</keyword>
<comment type="caution">
    <text evidence="8">The sequence shown here is derived from an EMBL/GenBank/DDBJ whole genome shotgun (WGS) entry which is preliminary data.</text>
</comment>
<organism evidence="8 9">
    <name type="scientific">Saccharothrix ecbatanensis</name>
    <dbReference type="NCBI Taxonomy" id="1105145"/>
    <lineage>
        <taxon>Bacteria</taxon>
        <taxon>Bacillati</taxon>
        <taxon>Actinomycetota</taxon>
        <taxon>Actinomycetes</taxon>
        <taxon>Pseudonocardiales</taxon>
        <taxon>Pseudonocardiaceae</taxon>
        <taxon>Saccharothrix</taxon>
    </lineage>
</organism>
<gene>
    <name evidence="8" type="ORF">F4560_007970</name>
</gene>
<keyword evidence="3 6" id="KW-0812">Transmembrane</keyword>
<comment type="subcellular location">
    <subcellularLocation>
        <location evidence="1">Cell membrane</location>
        <topology evidence="1">Multi-pass membrane protein</topology>
    </subcellularLocation>
</comment>
<evidence type="ECO:0000256" key="6">
    <source>
        <dbReference type="SAM" id="Phobius"/>
    </source>
</evidence>
<evidence type="ECO:0000256" key="3">
    <source>
        <dbReference type="ARBA" id="ARBA00022692"/>
    </source>
</evidence>
<dbReference type="InterPro" id="IPR027379">
    <property type="entry name" value="CLS_N"/>
</dbReference>
<feature type="domain" description="Cardiolipin synthase N-terminal" evidence="7">
    <location>
        <begin position="33"/>
        <end position="76"/>
    </location>
</feature>
<evidence type="ECO:0000256" key="4">
    <source>
        <dbReference type="ARBA" id="ARBA00022989"/>
    </source>
</evidence>
<keyword evidence="4 6" id="KW-1133">Transmembrane helix</keyword>
<evidence type="ECO:0000256" key="2">
    <source>
        <dbReference type="ARBA" id="ARBA00022475"/>
    </source>
</evidence>
<dbReference type="EMBL" id="JACHMO010000001">
    <property type="protein sequence ID" value="MBB5808202.1"/>
    <property type="molecule type" value="Genomic_DNA"/>
</dbReference>
<keyword evidence="2" id="KW-1003">Cell membrane</keyword>
<reference evidence="8 9" key="1">
    <citation type="submission" date="2020-08" db="EMBL/GenBank/DDBJ databases">
        <title>Sequencing the genomes of 1000 actinobacteria strains.</title>
        <authorList>
            <person name="Klenk H.-P."/>
        </authorList>
    </citation>
    <scope>NUCLEOTIDE SEQUENCE [LARGE SCALE GENOMIC DNA]</scope>
    <source>
        <strain evidence="8 9">DSM 45486</strain>
    </source>
</reference>
<protein>
    <submittedName>
        <fullName evidence="8">RsiW-degrading membrane proteinase PrsW (M82 family)</fullName>
    </submittedName>
</protein>
<sequence>MTVMVTLIAQESDNAVGVVFMIVLAAIALALIVLWVAAIVSVLRNNRLTGGGKTLWIVVILGFPFLGSLGWFIFGRDAQLVKSPGGQFR</sequence>
<evidence type="ECO:0000256" key="5">
    <source>
        <dbReference type="ARBA" id="ARBA00023136"/>
    </source>
</evidence>
<evidence type="ECO:0000313" key="8">
    <source>
        <dbReference type="EMBL" id="MBB5808202.1"/>
    </source>
</evidence>
<dbReference type="Proteomes" id="UP000552097">
    <property type="component" value="Unassembled WGS sequence"/>
</dbReference>